<protein>
    <recommendedName>
        <fullName evidence="4">lipopolysaccharide heptosyltransferase II</fullName>
        <ecNumber evidence="4">2.4.99.24</ecNumber>
    </recommendedName>
</protein>
<gene>
    <name evidence="6" type="primary">waaF</name>
    <name evidence="6" type="ORF">ABUE30_18270</name>
</gene>
<organism evidence="6 7">
    <name type="scientific">Celerinatantimonas yamalensis</name>
    <dbReference type="NCBI Taxonomy" id="559956"/>
    <lineage>
        <taxon>Bacteria</taxon>
        <taxon>Pseudomonadati</taxon>
        <taxon>Pseudomonadota</taxon>
        <taxon>Gammaproteobacteria</taxon>
        <taxon>Celerinatantimonadaceae</taxon>
        <taxon>Celerinatantimonas</taxon>
    </lineage>
</organism>
<dbReference type="NCBIfam" id="TIGR02195">
    <property type="entry name" value="heptsyl_trn_II"/>
    <property type="match status" value="1"/>
</dbReference>
<keyword evidence="1" id="KW-0328">Glycosyltransferase</keyword>
<reference evidence="6 7" key="1">
    <citation type="journal article" date="2013" name="Int. J. Syst. Evol. Microbiol.">
        <title>Celerinatantimonas yamalensis sp. nov., a cold-adapted diazotrophic bacterium from a cold permafrost brine.</title>
        <authorList>
            <person name="Shcherbakova V."/>
            <person name="Chuvilskaya N."/>
            <person name="Rivkina E."/>
            <person name="Demidov N."/>
            <person name="Uchaeva V."/>
            <person name="Suetin S."/>
            <person name="Suzina N."/>
            <person name="Gilichinsky D."/>
        </authorList>
    </citation>
    <scope>NUCLEOTIDE SEQUENCE [LARGE SCALE GENOMIC DNA]</scope>
    <source>
        <strain evidence="6 7">C7</strain>
    </source>
</reference>
<dbReference type="InterPro" id="IPR002201">
    <property type="entry name" value="Glyco_trans_9"/>
</dbReference>
<dbReference type="CDD" id="cd03789">
    <property type="entry name" value="GT9_LPS_heptosyltransferase"/>
    <property type="match status" value="1"/>
</dbReference>
<evidence type="ECO:0000313" key="7">
    <source>
        <dbReference type="Proteomes" id="UP001629953"/>
    </source>
</evidence>
<evidence type="ECO:0000256" key="5">
    <source>
        <dbReference type="ARBA" id="ARBA00047503"/>
    </source>
</evidence>
<accession>A0ABW9GB63</accession>
<keyword evidence="7" id="KW-1185">Reference proteome</keyword>
<dbReference type="SUPFAM" id="SSF53756">
    <property type="entry name" value="UDP-Glycosyltransferase/glycogen phosphorylase"/>
    <property type="match status" value="1"/>
</dbReference>
<dbReference type="RefSeq" id="WP_408625275.1">
    <property type="nucleotide sequence ID" value="NZ_JBEQCT010000014.1"/>
</dbReference>
<comment type="similarity">
    <text evidence="3">Belongs to the glycosyltransferase 9 family.</text>
</comment>
<keyword evidence="2" id="KW-0808">Transferase</keyword>
<evidence type="ECO:0000256" key="4">
    <source>
        <dbReference type="ARBA" id="ARBA00044042"/>
    </source>
</evidence>
<dbReference type="EC" id="2.4.99.24" evidence="4"/>
<comment type="catalytic activity">
    <reaction evidence="5">
        <text>an L-alpha-D-Hep-(1-&gt;5)-[alpha-Kdo-(2-&gt;4)]-alpha-Kdo-(2-&gt;6)-lipid A + ADP-L-glycero-beta-D-manno-heptose = an L-alpha-D-Hep-(1-&gt;3)-L-alpha-D-Hep-(1-&gt;5)-[alpha-Kdo-(2-&gt;4)]-alpha-Kdo-(2-&gt;6)-lipid A + ADP + H(+)</text>
        <dbReference type="Rhea" id="RHEA:74071"/>
        <dbReference type="ChEBI" id="CHEBI:15378"/>
        <dbReference type="ChEBI" id="CHEBI:61506"/>
        <dbReference type="ChEBI" id="CHEBI:193068"/>
        <dbReference type="ChEBI" id="CHEBI:193069"/>
        <dbReference type="ChEBI" id="CHEBI:456216"/>
        <dbReference type="EC" id="2.4.99.24"/>
    </reaction>
</comment>
<sequence>MKILVIGPSWVGDMVMSHSLYQALSARYPDAQIDVMAPDWCRPLLERMPEVNQALRMPLGHGEFKLSTRWRLGRLLKGRYDHAFILPNSLKSALVPFFAGISKRTGWKGESRYGLLNDLRANKHDFTRMVDRYVALAYPKEQMRSERDLPNLPKPYLRVTRTAQLEALHTLQLTEQRPILALCPGAEFGPAKRWPEAQYASVAAFWIEQRQGQVWIFGSAKDQPVGEQIRSKLAPAQQSHCHLLTGQTSLGQAIELMSLSSAVVCNDSGLMHIAAALNRPIVAVYGSTSTQYTPPLSDQVAVLHTNIGCRPCFKRTCPLGHLKCLTELPASDAINALDNLLPTLLEVQEA</sequence>
<evidence type="ECO:0000256" key="3">
    <source>
        <dbReference type="ARBA" id="ARBA00043995"/>
    </source>
</evidence>
<evidence type="ECO:0000313" key="6">
    <source>
        <dbReference type="EMBL" id="MFM2486975.1"/>
    </source>
</evidence>
<dbReference type="Gene3D" id="3.40.50.2000">
    <property type="entry name" value="Glycogen Phosphorylase B"/>
    <property type="match status" value="2"/>
</dbReference>
<dbReference type="EMBL" id="JBEQCT010000014">
    <property type="protein sequence ID" value="MFM2486975.1"/>
    <property type="molecule type" value="Genomic_DNA"/>
</dbReference>
<comment type="caution">
    <text evidence="6">The sequence shown here is derived from an EMBL/GenBank/DDBJ whole genome shotgun (WGS) entry which is preliminary data.</text>
</comment>
<proteinExistence type="inferred from homology"/>
<dbReference type="Proteomes" id="UP001629953">
    <property type="component" value="Unassembled WGS sequence"/>
</dbReference>
<dbReference type="PANTHER" id="PTHR30160:SF7">
    <property type="entry name" value="ADP-HEPTOSE--LPS HEPTOSYLTRANSFERASE 2"/>
    <property type="match status" value="1"/>
</dbReference>
<dbReference type="Pfam" id="PF01075">
    <property type="entry name" value="Glyco_transf_9"/>
    <property type="match status" value="1"/>
</dbReference>
<name>A0ABW9GB63_9GAMM</name>
<dbReference type="InterPro" id="IPR011910">
    <property type="entry name" value="RfaF"/>
</dbReference>
<dbReference type="PANTHER" id="PTHR30160">
    <property type="entry name" value="TETRAACYLDISACCHARIDE 4'-KINASE-RELATED"/>
    <property type="match status" value="1"/>
</dbReference>
<evidence type="ECO:0000256" key="2">
    <source>
        <dbReference type="ARBA" id="ARBA00022679"/>
    </source>
</evidence>
<dbReference type="InterPro" id="IPR051199">
    <property type="entry name" value="LPS_LOS_Heptosyltrfase"/>
</dbReference>
<evidence type="ECO:0000256" key="1">
    <source>
        <dbReference type="ARBA" id="ARBA00022676"/>
    </source>
</evidence>